<keyword evidence="11 21" id="KW-0067">ATP-binding</keyword>
<evidence type="ECO:0000256" key="7">
    <source>
        <dbReference type="ARBA" id="ARBA00019357"/>
    </source>
</evidence>
<accession>A0ABU2ZPP0</accession>
<evidence type="ECO:0000256" key="13">
    <source>
        <dbReference type="ARBA" id="ARBA00022909"/>
    </source>
</evidence>
<evidence type="ECO:0000256" key="11">
    <source>
        <dbReference type="ARBA" id="ARBA00022840"/>
    </source>
</evidence>
<evidence type="ECO:0000256" key="5">
    <source>
        <dbReference type="ARBA" id="ARBA00013023"/>
    </source>
</evidence>
<dbReference type="SUPFAM" id="SSF53623">
    <property type="entry name" value="MurD-like peptide ligases, catalytic domain"/>
    <property type="match status" value="1"/>
</dbReference>
<name>A0ABU2ZPP0_9ALTE</name>
<comment type="catalytic activity">
    <reaction evidence="19">
        <text>(6R)-5,10-methylenetetrahydrofolyl-(gamma-L-Glu)(n) + L-glutamate + ATP = (6R)-5,10-methylenetetrahydrofolyl-(gamma-L-Glu)(n+1) + ADP + phosphate + H(+)</text>
        <dbReference type="Rhea" id="RHEA:51912"/>
        <dbReference type="Rhea" id="RHEA-COMP:13257"/>
        <dbReference type="Rhea" id="RHEA-COMP:13258"/>
        <dbReference type="ChEBI" id="CHEBI:15378"/>
        <dbReference type="ChEBI" id="CHEBI:29985"/>
        <dbReference type="ChEBI" id="CHEBI:30616"/>
        <dbReference type="ChEBI" id="CHEBI:43474"/>
        <dbReference type="ChEBI" id="CHEBI:136572"/>
        <dbReference type="ChEBI" id="CHEBI:456216"/>
        <dbReference type="EC" id="6.3.2.17"/>
    </reaction>
</comment>
<evidence type="ECO:0000259" key="23">
    <source>
        <dbReference type="Pfam" id="PF08245"/>
    </source>
</evidence>
<keyword evidence="10 21" id="KW-0547">Nucleotide-binding</keyword>
<dbReference type="GO" id="GO:0004326">
    <property type="term" value="F:tetrahydrofolylpolyglutamate synthase activity"/>
    <property type="evidence" value="ECO:0007669"/>
    <property type="project" value="UniProtKB-EC"/>
</dbReference>
<evidence type="ECO:0000256" key="2">
    <source>
        <dbReference type="ARBA" id="ARBA00004799"/>
    </source>
</evidence>
<comment type="catalytic activity">
    <reaction evidence="18">
        <text>10-formyltetrahydrofolyl-(gamma-L-Glu)(n) + L-glutamate + ATP = 10-formyltetrahydrofolyl-(gamma-L-Glu)(n+1) + ADP + phosphate + H(+)</text>
        <dbReference type="Rhea" id="RHEA:51904"/>
        <dbReference type="Rhea" id="RHEA-COMP:13088"/>
        <dbReference type="Rhea" id="RHEA-COMP:14300"/>
        <dbReference type="ChEBI" id="CHEBI:15378"/>
        <dbReference type="ChEBI" id="CHEBI:29985"/>
        <dbReference type="ChEBI" id="CHEBI:30616"/>
        <dbReference type="ChEBI" id="CHEBI:43474"/>
        <dbReference type="ChEBI" id="CHEBI:134413"/>
        <dbReference type="ChEBI" id="CHEBI:456216"/>
        <dbReference type="EC" id="6.3.2.17"/>
    </reaction>
</comment>
<evidence type="ECO:0000259" key="22">
    <source>
        <dbReference type="Pfam" id="PF02875"/>
    </source>
</evidence>
<dbReference type="Gene3D" id="3.90.190.20">
    <property type="entry name" value="Mur ligase, C-terminal domain"/>
    <property type="match status" value="1"/>
</dbReference>
<dbReference type="EC" id="6.3.2.12" evidence="5"/>
<comment type="catalytic activity">
    <reaction evidence="17">
        <text>(6S)-5,6,7,8-tetrahydrofolyl-(gamma-L-Glu)(n) + L-glutamate + ATP = (6S)-5,6,7,8-tetrahydrofolyl-(gamma-L-Glu)(n+1) + ADP + phosphate + H(+)</text>
        <dbReference type="Rhea" id="RHEA:10580"/>
        <dbReference type="Rhea" id="RHEA-COMP:14738"/>
        <dbReference type="Rhea" id="RHEA-COMP:14740"/>
        <dbReference type="ChEBI" id="CHEBI:15378"/>
        <dbReference type="ChEBI" id="CHEBI:29985"/>
        <dbReference type="ChEBI" id="CHEBI:30616"/>
        <dbReference type="ChEBI" id="CHEBI:43474"/>
        <dbReference type="ChEBI" id="CHEBI:141005"/>
        <dbReference type="ChEBI" id="CHEBI:456216"/>
        <dbReference type="EC" id="6.3.2.17"/>
    </reaction>
</comment>
<evidence type="ECO:0000256" key="9">
    <source>
        <dbReference type="ARBA" id="ARBA00022723"/>
    </source>
</evidence>
<evidence type="ECO:0000256" key="19">
    <source>
        <dbReference type="ARBA" id="ARBA00049035"/>
    </source>
</evidence>
<reference evidence="24 25" key="1">
    <citation type="submission" date="2023-09" db="EMBL/GenBank/DDBJ databases">
        <authorList>
            <person name="Rey-Velasco X."/>
        </authorList>
    </citation>
    <scope>NUCLEOTIDE SEQUENCE [LARGE SCALE GENOMIC DNA]</scope>
    <source>
        <strain evidence="24 25">P117</strain>
    </source>
</reference>
<keyword evidence="9" id="KW-0479">Metal-binding</keyword>
<evidence type="ECO:0000256" key="10">
    <source>
        <dbReference type="ARBA" id="ARBA00022741"/>
    </source>
</evidence>
<evidence type="ECO:0000256" key="15">
    <source>
        <dbReference type="ARBA" id="ARBA00030592"/>
    </source>
</evidence>
<dbReference type="InterPro" id="IPR001645">
    <property type="entry name" value="Folylpolyglutamate_synth"/>
</dbReference>
<keyword evidence="12" id="KW-0460">Magnesium</keyword>
<comment type="function">
    <text evidence="1">Functions in two distinct reactions of the de novo folate biosynthetic pathway. Catalyzes the addition of a glutamate residue to dihydropteroate (7,8-dihydropteroate or H2Pte) to form dihydrofolate (7,8-dihydrofolate monoglutamate or H2Pte-Glu). Also catalyzes successive additions of L-glutamate to tetrahydrofolate or 10-formyltetrahydrofolate or 5,10-methylenetetrahydrofolate, leading to folylpolyglutamate derivatives.</text>
</comment>
<dbReference type="InterPro" id="IPR018109">
    <property type="entry name" value="Folylpolyglutamate_synth_CS"/>
</dbReference>
<comment type="pathway">
    <text evidence="2">Cofactor biosynthesis; tetrahydrofolate biosynthesis; 7,8-dihydrofolate from 2-amino-4-hydroxy-6-hydroxymethyl-7,8-dihydropteridine diphosphate and 4-aminobenzoate: step 2/2.</text>
</comment>
<sequence>MRTLEQWLTYIELTHPSNIDMGLERVDQVAKSLNIDFSTATVITVAGTNGKGTTCRFIEQACLRSGLTVGTYSSPHILQFNERIRLNGDDANDQSIIEAFEAIEKARGQTSLTYFEFATLCSFVLFSRAKVDVCIIEVGLGGRLDATNIIDADIGVITSIGLDHQSYLGETTELIAAEKAGIIKPQQAVVVGYAEVHDSLNRVISKYAGTCLIAERDYEYDQLNNRVVFKDINTREYSFNLTAARIPKQNIMTALACLFLLARKQKTTNSFLLAPEQLHELIASVSMPGRLHTILRSPKIVLDVAHNKAAAEGLVKVLNQTHSATGKQASKPKFHVIVGMLKDKNIDDTILALSELDAIWYCVSLPSERGESANNILKSVQNAPQNNQRQAKSFDNVELGLKHAVNAADTNDIIVLVGSFVIATEVLKSSYLQHLTIQESNA</sequence>
<evidence type="ECO:0000256" key="18">
    <source>
        <dbReference type="ARBA" id="ARBA00047808"/>
    </source>
</evidence>
<evidence type="ECO:0000256" key="3">
    <source>
        <dbReference type="ARBA" id="ARBA00005150"/>
    </source>
</evidence>
<evidence type="ECO:0000256" key="17">
    <source>
        <dbReference type="ARBA" id="ARBA00047493"/>
    </source>
</evidence>
<dbReference type="InterPro" id="IPR036565">
    <property type="entry name" value="Mur-like_cat_sf"/>
</dbReference>
<feature type="domain" description="Mur ligase central" evidence="23">
    <location>
        <begin position="45"/>
        <end position="191"/>
    </location>
</feature>
<dbReference type="SUPFAM" id="SSF53244">
    <property type="entry name" value="MurD-like peptide ligases, peptide-binding domain"/>
    <property type="match status" value="1"/>
</dbReference>
<gene>
    <name evidence="24" type="primary">folC</name>
    <name evidence="24" type="ORF">RM552_07005</name>
</gene>
<dbReference type="InterPro" id="IPR013221">
    <property type="entry name" value="Mur_ligase_cen"/>
</dbReference>
<evidence type="ECO:0000256" key="20">
    <source>
        <dbReference type="ARBA" id="ARBA00049161"/>
    </source>
</evidence>
<dbReference type="InterPro" id="IPR036615">
    <property type="entry name" value="Mur_ligase_C_dom_sf"/>
</dbReference>
<dbReference type="InterPro" id="IPR004101">
    <property type="entry name" value="Mur_ligase_C"/>
</dbReference>
<dbReference type="RefSeq" id="WP_311368054.1">
    <property type="nucleotide sequence ID" value="NZ_JAVRHX010000001.1"/>
</dbReference>
<evidence type="ECO:0000256" key="4">
    <source>
        <dbReference type="ARBA" id="ARBA00008276"/>
    </source>
</evidence>
<evidence type="ECO:0000256" key="16">
    <source>
        <dbReference type="ARBA" id="ARBA00032510"/>
    </source>
</evidence>
<dbReference type="Proteomes" id="UP001253545">
    <property type="component" value="Unassembled WGS sequence"/>
</dbReference>
<comment type="similarity">
    <text evidence="4 21">Belongs to the folylpolyglutamate synthase family.</text>
</comment>
<dbReference type="EMBL" id="JAVRHX010000001">
    <property type="protein sequence ID" value="MDT0594587.1"/>
    <property type="molecule type" value="Genomic_DNA"/>
</dbReference>
<dbReference type="EC" id="6.3.2.17" evidence="6"/>
<protein>
    <recommendedName>
        <fullName evidence="7">Dihydrofolate synthase/folylpolyglutamate synthase</fullName>
        <ecNumber evidence="5">6.3.2.12</ecNumber>
        <ecNumber evidence="6">6.3.2.17</ecNumber>
    </recommendedName>
    <alternativeName>
        <fullName evidence="16">Folylpoly-gamma-glutamate synthetase-dihydrofolate synthetase</fullName>
    </alternativeName>
    <alternativeName>
        <fullName evidence="14">Folylpolyglutamate synthetase</fullName>
    </alternativeName>
    <alternativeName>
        <fullName evidence="15">Tetrahydrofolylpolyglutamate synthase</fullName>
    </alternativeName>
</protein>
<dbReference type="PANTHER" id="PTHR11136:SF0">
    <property type="entry name" value="DIHYDROFOLATE SYNTHETASE-RELATED"/>
    <property type="match status" value="1"/>
</dbReference>
<organism evidence="24 25">
    <name type="scientific">Glaciecola petra</name>
    <dbReference type="NCBI Taxonomy" id="3075602"/>
    <lineage>
        <taxon>Bacteria</taxon>
        <taxon>Pseudomonadati</taxon>
        <taxon>Pseudomonadota</taxon>
        <taxon>Gammaproteobacteria</taxon>
        <taxon>Alteromonadales</taxon>
        <taxon>Alteromonadaceae</taxon>
        <taxon>Glaciecola</taxon>
    </lineage>
</organism>
<keyword evidence="8 21" id="KW-0436">Ligase</keyword>
<evidence type="ECO:0000256" key="8">
    <source>
        <dbReference type="ARBA" id="ARBA00022598"/>
    </source>
</evidence>
<dbReference type="PIRSF" id="PIRSF001563">
    <property type="entry name" value="Folylpolyglu_synth"/>
    <property type="match status" value="1"/>
</dbReference>
<dbReference type="PROSITE" id="PS01012">
    <property type="entry name" value="FOLYLPOLYGLU_SYNT_2"/>
    <property type="match status" value="1"/>
</dbReference>
<dbReference type="Pfam" id="PF08245">
    <property type="entry name" value="Mur_ligase_M"/>
    <property type="match status" value="1"/>
</dbReference>
<proteinExistence type="inferred from homology"/>
<dbReference type="GO" id="GO:0008841">
    <property type="term" value="F:dihydrofolate synthase activity"/>
    <property type="evidence" value="ECO:0007669"/>
    <property type="project" value="UniProtKB-EC"/>
</dbReference>
<comment type="catalytic activity">
    <reaction evidence="20">
        <text>7,8-dihydropteroate + L-glutamate + ATP = 7,8-dihydrofolate + ADP + phosphate + H(+)</text>
        <dbReference type="Rhea" id="RHEA:23584"/>
        <dbReference type="ChEBI" id="CHEBI:15378"/>
        <dbReference type="ChEBI" id="CHEBI:17839"/>
        <dbReference type="ChEBI" id="CHEBI:29985"/>
        <dbReference type="ChEBI" id="CHEBI:30616"/>
        <dbReference type="ChEBI" id="CHEBI:43474"/>
        <dbReference type="ChEBI" id="CHEBI:57451"/>
        <dbReference type="ChEBI" id="CHEBI:456216"/>
        <dbReference type="EC" id="6.3.2.12"/>
    </reaction>
</comment>
<evidence type="ECO:0000256" key="6">
    <source>
        <dbReference type="ARBA" id="ARBA00013025"/>
    </source>
</evidence>
<keyword evidence="13" id="KW-0289">Folate biosynthesis</keyword>
<keyword evidence="25" id="KW-1185">Reference proteome</keyword>
<dbReference type="NCBIfam" id="TIGR01499">
    <property type="entry name" value="folC"/>
    <property type="match status" value="1"/>
</dbReference>
<evidence type="ECO:0000256" key="14">
    <source>
        <dbReference type="ARBA" id="ARBA00030048"/>
    </source>
</evidence>
<evidence type="ECO:0000256" key="1">
    <source>
        <dbReference type="ARBA" id="ARBA00002714"/>
    </source>
</evidence>
<evidence type="ECO:0000256" key="12">
    <source>
        <dbReference type="ARBA" id="ARBA00022842"/>
    </source>
</evidence>
<evidence type="ECO:0000313" key="24">
    <source>
        <dbReference type="EMBL" id="MDT0594587.1"/>
    </source>
</evidence>
<comment type="pathway">
    <text evidence="3">Cofactor biosynthesis; tetrahydrofolylpolyglutamate biosynthesis.</text>
</comment>
<dbReference type="Pfam" id="PF02875">
    <property type="entry name" value="Mur_ligase_C"/>
    <property type="match status" value="1"/>
</dbReference>
<comment type="caution">
    <text evidence="24">The sequence shown here is derived from an EMBL/GenBank/DDBJ whole genome shotgun (WGS) entry which is preliminary data.</text>
</comment>
<evidence type="ECO:0000256" key="21">
    <source>
        <dbReference type="PIRNR" id="PIRNR001563"/>
    </source>
</evidence>
<dbReference type="Gene3D" id="3.40.1190.10">
    <property type="entry name" value="Mur-like, catalytic domain"/>
    <property type="match status" value="1"/>
</dbReference>
<evidence type="ECO:0000313" key="25">
    <source>
        <dbReference type="Proteomes" id="UP001253545"/>
    </source>
</evidence>
<dbReference type="NCBIfam" id="NF008101">
    <property type="entry name" value="PRK10846.1"/>
    <property type="match status" value="1"/>
</dbReference>
<feature type="domain" description="Mur ligase C-terminal" evidence="22">
    <location>
        <begin position="289"/>
        <end position="420"/>
    </location>
</feature>
<dbReference type="PANTHER" id="PTHR11136">
    <property type="entry name" value="FOLYLPOLYGLUTAMATE SYNTHASE-RELATED"/>
    <property type="match status" value="1"/>
</dbReference>